<dbReference type="InterPro" id="IPR008160">
    <property type="entry name" value="Collagen"/>
</dbReference>
<evidence type="ECO:0000313" key="3">
    <source>
        <dbReference type="EMBL" id="KID54672.1"/>
    </source>
</evidence>
<dbReference type="Gene3D" id="2.130.10.10">
    <property type="entry name" value="YVTN repeat-like/Quinoprotein amine dehydrogenase"/>
    <property type="match status" value="1"/>
</dbReference>
<organism evidence="3 4">
    <name type="scientific">Pseudoalteromonas luteoviolacea</name>
    <dbReference type="NCBI Taxonomy" id="43657"/>
    <lineage>
        <taxon>Bacteria</taxon>
        <taxon>Pseudomonadati</taxon>
        <taxon>Pseudomonadota</taxon>
        <taxon>Gammaproteobacteria</taxon>
        <taxon>Alteromonadales</taxon>
        <taxon>Pseudoalteromonadaceae</taxon>
        <taxon>Pseudoalteromonas</taxon>
    </lineage>
</organism>
<dbReference type="PROSITE" id="PS51257">
    <property type="entry name" value="PROKAR_LIPOPROTEIN"/>
    <property type="match status" value="1"/>
</dbReference>
<evidence type="ECO:0000259" key="2">
    <source>
        <dbReference type="Pfam" id="PF22494"/>
    </source>
</evidence>
<gene>
    <name evidence="3" type="ORF">JF50_22500</name>
</gene>
<comment type="caution">
    <text evidence="3">The sequence shown here is derived from an EMBL/GenBank/DDBJ whole genome shotgun (WGS) entry which is preliminary data.</text>
</comment>
<dbReference type="InterPro" id="IPR011044">
    <property type="entry name" value="Quino_amine_DH_bsu"/>
</dbReference>
<dbReference type="AlphaFoldDB" id="A0A0C1QHJ1"/>
<protein>
    <submittedName>
        <fullName evidence="3">Alkaline phosphatase</fullName>
    </submittedName>
</protein>
<dbReference type="InterPro" id="IPR052956">
    <property type="entry name" value="Mesenchyme-surface_protein"/>
</dbReference>
<dbReference type="InterPro" id="IPR015943">
    <property type="entry name" value="WD40/YVTN_repeat-like_dom_sf"/>
</dbReference>
<dbReference type="Proteomes" id="UP000031327">
    <property type="component" value="Unassembled WGS sequence"/>
</dbReference>
<evidence type="ECO:0000256" key="1">
    <source>
        <dbReference type="SAM" id="MobiDB-lite"/>
    </source>
</evidence>
<feature type="region of interest" description="Disordered" evidence="1">
    <location>
        <begin position="26"/>
        <end position="66"/>
    </location>
</feature>
<dbReference type="Pfam" id="PF22494">
    <property type="entry name" value="choice_anch_I"/>
    <property type="match status" value="1"/>
</dbReference>
<dbReference type="PANTHER" id="PTHR46928">
    <property type="entry name" value="MESENCHYME-SPECIFIC CELL SURFACE GLYCOPROTEIN"/>
    <property type="match status" value="1"/>
</dbReference>
<name>A0A0C1QHJ1_9GAMM</name>
<dbReference type="RefSeq" id="WP_039611572.1">
    <property type="nucleotide sequence ID" value="NZ_JWIC01000010.1"/>
</dbReference>
<feature type="compositionally biased region" description="Basic and acidic residues" evidence="1">
    <location>
        <begin position="504"/>
        <end position="514"/>
    </location>
</feature>
<dbReference type="NCBIfam" id="NF038117">
    <property type="entry name" value="choice_anch_I"/>
    <property type="match status" value="1"/>
</dbReference>
<dbReference type="PANTHER" id="PTHR46928:SF1">
    <property type="entry name" value="MESENCHYME-SPECIFIC CELL SURFACE GLYCOPROTEIN"/>
    <property type="match status" value="1"/>
</dbReference>
<proteinExistence type="predicted"/>
<dbReference type="Pfam" id="PF01391">
    <property type="entry name" value="Collagen"/>
    <property type="match status" value="1"/>
</dbReference>
<accession>A0A0C1QHJ1</accession>
<dbReference type="EMBL" id="JWIC01000010">
    <property type="protein sequence ID" value="KID54672.1"/>
    <property type="molecule type" value="Genomic_DNA"/>
</dbReference>
<feature type="compositionally biased region" description="Polar residues" evidence="1">
    <location>
        <begin position="26"/>
        <end position="40"/>
    </location>
</feature>
<evidence type="ECO:0000313" key="4">
    <source>
        <dbReference type="Proteomes" id="UP000031327"/>
    </source>
</evidence>
<sequence length="610" mass="65210">MKQLILPLLISTLLAGCTFDGEDGTNGINGKDGSNGQTGEAGTPGEKGDQGEAGNNGIDGSHGMDTFQQLTPSLVGRAVLNAQSPEGAAEIVAYHAQNQRIFALNSSSSPATIEIIDIAQMDPQTLTQNTEGVVTNTNLQSNASINLSEFESGDANSLAIHNNLLAVAIAKETGQSGKIAFFDISADPKFIKSVTVGDLPDMVTFSPDGKKVVVANEGEPKSDYSIDPEGSIAIIDINDTQVADTATILNFNQFDSQSAALKAQGVVFANPTGRTIKGNSINTTVSMDLEPEYVTISKDSRYAYISLQENNAIAKVDLSDNSLSIHGLGFKDWGNWTLDASDKDDAINFASYPGLYGMYQPDTISAYQWQGANFIISANEGDGREYFFDSPDEATCLADGGLEFDSDDGCLAYTDEIRAEDLTLSNNFDYLNNDDQDIGRLKVSTVLGDSDNDNQYEALYTYGARSFSIWDHHGHRVYDSGDDVGKITAAIHGSAFNNDEDENKGDTRSDAKGAEPEALTIGQINNRTYAFIGLERMGGILVYDVTNPFNVTMNTYMINRGLEAGAQISGDLAPEGMVFIDQAQSPTGEALLVVGNEISGSVSIWSLSNK</sequence>
<dbReference type="SUPFAM" id="SSF50969">
    <property type="entry name" value="YVTN repeat-like/Quinoprotein amine dehydrogenase"/>
    <property type="match status" value="1"/>
</dbReference>
<reference evidence="3 4" key="1">
    <citation type="submission" date="2014-12" db="EMBL/GenBank/DDBJ databases">
        <title>Draft Genome Sequence of Pseudoalteromonas luteoviolacea HI1.</title>
        <authorList>
            <person name="Asahina A.Y."/>
            <person name="Hadfield M.G."/>
        </authorList>
    </citation>
    <scope>NUCLEOTIDE SEQUENCE [LARGE SCALE GENOMIC DNA]</scope>
    <source>
        <strain evidence="3 4">HI1</strain>
    </source>
</reference>
<dbReference type="OrthoDB" id="9803927at2"/>
<dbReference type="InterPro" id="IPR055188">
    <property type="entry name" value="Choice_anch_I"/>
</dbReference>
<feature type="region of interest" description="Disordered" evidence="1">
    <location>
        <begin position="495"/>
        <end position="514"/>
    </location>
</feature>
<feature type="domain" description="Choice-of-anchor I" evidence="2">
    <location>
        <begin position="86"/>
        <end position="606"/>
    </location>
</feature>